<dbReference type="Proteomes" id="UP000095282">
    <property type="component" value="Unplaced"/>
</dbReference>
<keyword evidence="1" id="KW-0175">Coiled coil</keyword>
<sequence>MLRNNFRLNPPVMQYIFSGKLPPVVSQETKERAEAVRKAFDRPKTAHRNSRPPTSTFTLPTFGNGRLPTSSKHMKMAMNRSNSETRPLPRLEYGRSPSREKLTDLRDELFQAKKKVAGYETDLKKLSTEMKRLKRDAEKRETFLERIVTAQYHPTELNDTNLARTLTSIKHKEIAKEKMIDIQAKELE</sequence>
<dbReference type="eggNOG" id="ENOG502TFVK">
    <property type="taxonomic scope" value="Eukaryota"/>
</dbReference>
<evidence type="ECO:0000313" key="3">
    <source>
        <dbReference type="Proteomes" id="UP000095282"/>
    </source>
</evidence>
<protein>
    <submittedName>
        <fullName evidence="4">Enkurin domain-containing protein</fullName>
    </submittedName>
</protein>
<feature type="compositionally biased region" description="Polar residues" evidence="2">
    <location>
        <begin position="51"/>
        <end position="71"/>
    </location>
</feature>
<name>A0A1I7TCZ4_9PELO</name>
<proteinExistence type="predicted"/>
<feature type="region of interest" description="Disordered" evidence="2">
    <location>
        <begin position="40"/>
        <end position="71"/>
    </location>
</feature>
<evidence type="ECO:0000313" key="4">
    <source>
        <dbReference type="WBParaSite" id="Csp11.Scaffold582.g4701.t1"/>
    </source>
</evidence>
<dbReference type="AlphaFoldDB" id="A0A1I7TCZ4"/>
<dbReference type="WBParaSite" id="Csp11.Scaffold582.g4701.t1">
    <property type="protein sequence ID" value="Csp11.Scaffold582.g4701.t1"/>
    <property type="gene ID" value="Csp11.Scaffold582.g4701"/>
</dbReference>
<keyword evidence="3" id="KW-1185">Reference proteome</keyword>
<feature type="coiled-coil region" evidence="1">
    <location>
        <begin position="102"/>
        <end position="136"/>
    </location>
</feature>
<evidence type="ECO:0000256" key="1">
    <source>
        <dbReference type="SAM" id="Coils"/>
    </source>
</evidence>
<reference evidence="4" key="1">
    <citation type="submission" date="2016-11" db="UniProtKB">
        <authorList>
            <consortium name="WormBaseParasite"/>
        </authorList>
    </citation>
    <scope>IDENTIFICATION</scope>
</reference>
<evidence type="ECO:0000256" key="2">
    <source>
        <dbReference type="SAM" id="MobiDB-lite"/>
    </source>
</evidence>
<accession>A0A1I7TCZ4</accession>
<organism evidence="3 4">
    <name type="scientific">Caenorhabditis tropicalis</name>
    <dbReference type="NCBI Taxonomy" id="1561998"/>
    <lineage>
        <taxon>Eukaryota</taxon>
        <taxon>Metazoa</taxon>
        <taxon>Ecdysozoa</taxon>
        <taxon>Nematoda</taxon>
        <taxon>Chromadorea</taxon>
        <taxon>Rhabditida</taxon>
        <taxon>Rhabditina</taxon>
        <taxon>Rhabditomorpha</taxon>
        <taxon>Rhabditoidea</taxon>
        <taxon>Rhabditidae</taxon>
        <taxon>Peloderinae</taxon>
        <taxon>Caenorhabditis</taxon>
    </lineage>
</organism>